<name>A0A0G0HET2_9BACT</name>
<dbReference type="GO" id="GO:0050577">
    <property type="term" value="F:GDP-L-fucose synthase activity"/>
    <property type="evidence" value="ECO:0007669"/>
    <property type="project" value="UniProtKB-UniRule"/>
</dbReference>
<accession>A0A0G0HET2</accession>
<comment type="caution">
    <text evidence="7">The sequence shown here is derived from an EMBL/GenBank/DDBJ whole genome shotgun (WGS) entry which is preliminary data.</text>
</comment>
<dbReference type="EMBL" id="LBSA01000002">
    <property type="protein sequence ID" value="KKQ10594.1"/>
    <property type="molecule type" value="Genomic_DNA"/>
</dbReference>
<dbReference type="InterPro" id="IPR036291">
    <property type="entry name" value="NAD(P)-bd_dom_sf"/>
</dbReference>
<evidence type="ECO:0000256" key="2">
    <source>
        <dbReference type="ARBA" id="ARBA00022857"/>
    </source>
</evidence>
<dbReference type="InterPro" id="IPR001509">
    <property type="entry name" value="Epimerase_deHydtase"/>
</dbReference>
<feature type="domain" description="NAD-dependent epimerase/dehydratase" evidence="6">
    <location>
        <begin position="13"/>
        <end position="244"/>
    </location>
</feature>
<dbReference type="UniPathway" id="UPA00128">
    <property type="reaction ID" value="UER00191"/>
</dbReference>
<protein>
    <recommendedName>
        <fullName evidence="5">GDP-L-fucose synthase</fullName>
        <ecNumber evidence="5">1.1.1.271</ecNumber>
    </recommendedName>
    <alternativeName>
        <fullName evidence="5">GDP-4-keto-6-deoxy-D-mannose-3,5-epimerase-4-reductase</fullName>
    </alternativeName>
</protein>
<dbReference type="CDD" id="cd05239">
    <property type="entry name" value="GDP_FS_SDR_e"/>
    <property type="match status" value="1"/>
</dbReference>
<sequence length="311" mass="34898">MNSTRNFWLNKKILLTGGSGFLGKHVYIQLLKKGASKKNILIPRSSSLDLRKRINCQKVTKDIDLVIHLAGNVGGIGKNQKLPATLLYDNLVMGTEIIEAARVNKVNKFVCLGTICAYPKYTQIPFKEESLWLGYPEETNAPYGLAKKMLLVQTQAYRQQYGFNSIYLLPVNLYGPGDNFDPQSSHVIPAIIKKIADAKKKNIDFIEVWGDGTPTREFLYVEDAAKGIILAAEKYNKPDPVNLGSGFEISIIELVKKIADILKFKGKVIWDNTQPNGQPRRLLDVSKAYEEFKFRANTTFDKGLKKQSIGI</sequence>
<feature type="site" description="Important for catalytic activity" evidence="5">
    <location>
        <position position="116"/>
    </location>
</feature>
<feature type="binding site" evidence="5">
    <location>
        <position position="147"/>
    </location>
    <ligand>
        <name>NADP(+)</name>
        <dbReference type="ChEBI" id="CHEBI:58349"/>
    </ligand>
</feature>
<dbReference type="PANTHER" id="PTHR43238:SF1">
    <property type="entry name" value="GDP-L-FUCOSE SYNTHASE"/>
    <property type="match status" value="1"/>
</dbReference>
<feature type="binding site" evidence="5">
    <location>
        <begin position="17"/>
        <end position="23"/>
    </location>
    <ligand>
        <name>NADP(+)</name>
        <dbReference type="ChEBI" id="CHEBI:58349"/>
    </ligand>
</feature>
<dbReference type="GO" id="GO:0042351">
    <property type="term" value="P:'de novo' GDP-L-fucose biosynthetic process"/>
    <property type="evidence" value="ECO:0007669"/>
    <property type="project" value="UniProtKB-UniRule"/>
</dbReference>
<keyword evidence="5" id="KW-0511">Multifunctional enzyme</keyword>
<feature type="binding site" evidence="5">
    <location>
        <position position="186"/>
    </location>
    <ligand>
        <name>NADP(+)</name>
        <dbReference type="ChEBI" id="CHEBI:58349"/>
    </ligand>
</feature>
<comment type="caution">
    <text evidence="5">Lacks conserved residue(s) required for the propagation of feature annotation.</text>
</comment>
<evidence type="ECO:0000256" key="4">
    <source>
        <dbReference type="ARBA" id="ARBA00023235"/>
    </source>
</evidence>
<evidence type="ECO:0000256" key="5">
    <source>
        <dbReference type="HAMAP-Rule" id="MF_00956"/>
    </source>
</evidence>
<dbReference type="AlphaFoldDB" id="A0A0G0HET2"/>
<feature type="site" description="Important for catalytic activity" evidence="5">
    <location>
        <position position="114"/>
    </location>
</feature>
<keyword evidence="4 5" id="KW-0413">Isomerase</keyword>
<evidence type="ECO:0000256" key="3">
    <source>
        <dbReference type="ARBA" id="ARBA00023002"/>
    </source>
</evidence>
<dbReference type="GO" id="GO:0070401">
    <property type="term" value="F:NADP+ binding"/>
    <property type="evidence" value="ECO:0007669"/>
    <property type="project" value="UniProtKB-UniRule"/>
</dbReference>
<comment type="catalytic activity">
    <reaction evidence="5">
        <text>GDP-beta-L-fucose + NADP(+) = GDP-4-dehydro-alpha-D-rhamnose + NADPH + H(+)</text>
        <dbReference type="Rhea" id="RHEA:18885"/>
        <dbReference type="ChEBI" id="CHEBI:15378"/>
        <dbReference type="ChEBI" id="CHEBI:57273"/>
        <dbReference type="ChEBI" id="CHEBI:57783"/>
        <dbReference type="ChEBI" id="CHEBI:57964"/>
        <dbReference type="ChEBI" id="CHEBI:58349"/>
        <dbReference type="EC" id="1.1.1.271"/>
    </reaction>
</comment>
<dbReference type="Pfam" id="PF01370">
    <property type="entry name" value="Epimerase"/>
    <property type="match status" value="1"/>
</dbReference>
<dbReference type="PANTHER" id="PTHR43238">
    <property type="entry name" value="GDP-L-FUCOSE SYNTHASE"/>
    <property type="match status" value="1"/>
</dbReference>
<evidence type="ECO:0000259" key="6">
    <source>
        <dbReference type="Pfam" id="PF01370"/>
    </source>
</evidence>
<evidence type="ECO:0000313" key="8">
    <source>
        <dbReference type="Proteomes" id="UP000034492"/>
    </source>
</evidence>
<dbReference type="Proteomes" id="UP000034492">
    <property type="component" value="Unassembled WGS sequence"/>
</dbReference>
<feature type="binding site" evidence="5">
    <location>
        <position position="216"/>
    </location>
    <ligand>
        <name>substrate</name>
    </ligand>
</feature>
<dbReference type="InterPro" id="IPR028614">
    <property type="entry name" value="GDP_fucose/colitose_synth"/>
</dbReference>
<feature type="binding site" evidence="5">
    <location>
        <position position="209"/>
    </location>
    <ligand>
        <name>substrate</name>
    </ligand>
</feature>
<reference evidence="7 8" key="1">
    <citation type="journal article" date="2015" name="Nature">
        <title>rRNA introns, odd ribosomes, and small enigmatic genomes across a large radiation of phyla.</title>
        <authorList>
            <person name="Brown C.T."/>
            <person name="Hug L.A."/>
            <person name="Thomas B.C."/>
            <person name="Sharon I."/>
            <person name="Castelle C.J."/>
            <person name="Singh A."/>
            <person name="Wilkins M.J."/>
            <person name="Williams K.H."/>
            <person name="Banfield J.F."/>
        </authorList>
    </citation>
    <scope>NUCLEOTIDE SEQUENCE [LARGE SCALE GENOMIC DNA]</scope>
</reference>
<dbReference type="Gene3D" id="3.90.25.10">
    <property type="entry name" value="UDP-galactose 4-epimerase, domain 1"/>
    <property type="match status" value="1"/>
</dbReference>
<feature type="active site" description="Proton donor/acceptor" evidence="5">
    <location>
        <position position="143"/>
    </location>
</feature>
<keyword evidence="2 5" id="KW-0521">NADP</keyword>
<gene>
    <name evidence="5" type="primary">fcl</name>
    <name evidence="7" type="ORF">US19_C0002G0013</name>
</gene>
<dbReference type="SUPFAM" id="SSF51735">
    <property type="entry name" value="NAD(P)-binding Rossmann-fold domains"/>
    <property type="match status" value="1"/>
</dbReference>
<evidence type="ECO:0000313" key="7">
    <source>
        <dbReference type="EMBL" id="KKQ10594.1"/>
    </source>
</evidence>
<dbReference type="HAMAP" id="MF_00956">
    <property type="entry name" value="GDP_fucose_synth"/>
    <property type="match status" value="1"/>
</dbReference>
<comment type="pathway">
    <text evidence="5">Nucleotide-sugar biosynthesis; GDP-L-fucose biosynthesis via de novo pathway; GDP-L-fucose from GDP-alpha-D-mannose: step 2/2.</text>
</comment>
<evidence type="ECO:0000256" key="1">
    <source>
        <dbReference type="ARBA" id="ARBA00005959"/>
    </source>
</evidence>
<dbReference type="Gene3D" id="3.40.50.720">
    <property type="entry name" value="NAD(P)-binding Rossmann-like Domain"/>
    <property type="match status" value="1"/>
</dbReference>
<comment type="similarity">
    <text evidence="1 5">Belongs to the NAD(P)-dependent epimerase/dehydratase family. Fucose synthase subfamily.</text>
</comment>
<feature type="binding site" evidence="5">
    <location>
        <begin position="170"/>
        <end position="173"/>
    </location>
    <ligand>
        <name>NADP(+)</name>
        <dbReference type="ChEBI" id="CHEBI:58349"/>
    </ligand>
</feature>
<dbReference type="GO" id="GO:0016853">
    <property type="term" value="F:isomerase activity"/>
    <property type="evidence" value="ECO:0007669"/>
    <property type="project" value="UniProtKB-KW"/>
</dbReference>
<proteinExistence type="inferred from homology"/>
<dbReference type="EC" id="1.1.1.271" evidence="5"/>
<comment type="function">
    <text evidence="5">Catalyzes the two-step NADP-dependent conversion of GDP-4-dehydro-6-deoxy-D-mannose to GDP-fucose, involving an epimerase and a reductase reaction.</text>
</comment>
<feature type="binding site" evidence="5">
    <location>
        <position position="194"/>
    </location>
    <ligand>
        <name>substrate</name>
    </ligand>
</feature>
<organism evidence="7 8">
    <name type="scientific">Candidatus Daviesbacteria bacterium GW2011_GWB1_36_5</name>
    <dbReference type="NCBI Taxonomy" id="1618426"/>
    <lineage>
        <taxon>Bacteria</taxon>
        <taxon>Candidatus Daviesiibacteriota</taxon>
    </lineage>
</organism>
<keyword evidence="3 5" id="KW-0560">Oxidoreductase</keyword>